<feature type="domain" description="2Fe-2S ferredoxin-type" evidence="5">
    <location>
        <begin position="1"/>
        <end position="102"/>
    </location>
</feature>
<keyword evidence="3" id="KW-0408">Iron</keyword>
<evidence type="ECO:0000313" key="6">
    <source>
        <dbReference type="EMBL" id="GFH51529.1"/>
    </source>
</evidence>
<keyword evidence="2" id="KW-0479">Metal-binding</keyword>
<dbReference type="GO" id="GO:0046872">
    <property type="term" value="F:metal ion binding"/>
    <property type="evidence" value="ECO:0007669"/>
    <property type="project" value="UniProtKB-KW"/>
</dbReference>
<accession>A0AAD3H6B0</accession>
<dbReference type="Proteomes" id="UP001054902">
    <property type="component" value="Unassembled WGS sequence"/>
</dbReference>
<keyword evidence="7" id="KW-1185">Reference proteome</keyword>
<reference evidence="6 7" key="1">
    <citation type="journal article" date="2021" name="Sci. Rep.">
        <title>The genome of the diatom Chaetoceros tenuissimus carries an ancient integrated fragment of an extant virus.</title>
        <authorList>
            <person name="Hongo Y."/>
            <person name="Kimura K."/>
            <person name="Takaki Y."/>
            <person name="Yoshida Y."/>
            <person name="Baba S."/>
            <person name="Kobayashi G."/>
            <person name="Nagasaki K."/>
            <person name="Hano T."/>
            <person name="Tomaru Y."/>
        </authorList>
    </citation>
    <scope>NUCLEOTIDE SEQUENCE [LARGE SCALE GENOMIC DNA]</scope>
    <source>
        <strain evidence="6 7">NIES-3715</strain>
    </source>
</reference>
<dbReference type="GO" id="GO:0140647">
    <property type="term" value="P:P450-containing electron transport chain"/>
    <property type="evidence" value="ECO:0007669"/>
    <property type="project" value="InterPro"/>
</dbReference>
<dbReference type="GO" id="GO:0051537">
    <property type="term" value="F:2 iron, 2 sulfur cluster binding"/>
    <property type="evidence" value="ECO:0007669"/>
    <property type="project" value="UniProtKB-KW"/>
</dbReference>
<evidence type="ECO:0000259" key="5">
    <source>
        <dbReference type="PROSITE" id="PS51085"/>
    </source>
</evidence>
<dbReference type="GO" id="GO:0005739">
    <property type="term" value="C:mitochondrion"/>
    <property type="evidence" value="ECO:0007669"/>
    <property type="project" value="TreeGrafter"/>
</dbReference>
<proteinExistence type="predicted"/>
<dbReference type="InterPro" id="IPR012675">
    <property type="entry name" value="Beta-grasp_dom_sf"/>
</dbReference>
<keyword evidence="1" id="KW-0001">2Fe-2S</keyword>
<evidence type="ECO:0000256" key="3">
    <source>
        <dbReference type="ARBA" id="ARBA00023004"/>
    </source>
</evidence>
<dbReference type="GO" id="GO:0009055">
    <property type="term" value="F:electron transfer activity"/>
    <property type="evidence" value="ECO:0007669"/>
    <property type="project" value="TreeGrafter"/>
</dbReference>
<protein>
    <recommendedName>
        <fullName evidence="5">2Fe-2S ferredoxin-type domain-containing protein</fullName>
    </recommendedName>
</protein>
<dbReference type="PRINTS" id="PR00355">
    <property type="entry name" value="ADRENODOXIN"/>
</dbReference>
<comment type="caution">
    <text evidence="6">The sequence shown here is derived from an EMBL/GenBank/DDBJ whole genome shotgun (WGS) entry which is preliminary data.</text>
</comment>
<dbReference type="PANTHER" id="PTHR23426:SF67">
    <property type="entry name" value="2FE-2S FERREDOXIN-TYPE DOMAIN-CONTAINING PROTEIN"/>
    <property type="match status" value="1"/>
</dbReference>
<dbReference type="InterPro" id="IPR036010">
    <property type="entry name" value="2Fe-2S_ferredoxin-like_sf"/>
</dbReference>
<dbReference type="EMBL" id="BLLK01000045">
    <property type="protein sequence ID" value="GFH51529.1"/>
    <property type="molecule type" value="Genomic_DNA"/>
</dbReference>
<dbReference type="Pfam" id="PF00111">
    <property type="entry name" value="Fer2"/>
    <property type="match status" value="1"/>
</dbReference>
<dbReference type="SUPFAM" id="SSF54292">
    <property type="entry name" value="2Fe-2S ferredoxin-like"/>
    <property type="match status" value="1"/>
</dbReference>
<dbReference type="Gene3D" id="3.10.20.30">
    <property type="match status" value="1"/>
</dbReference>
<name>A0AAD3H6B0_9STRA</name>
<evidence type="ECO:0000256" key="2">
    <source>
        <dbReference type="ARBA" id="ARBA00022723"/>
    </source>
</evidence>
<evidence type="ECO:0000313" key="7">
    <source>
        <dbReference type="Proteomes" id="UP001054902"/>
    </source>
</evidence>
<evidence type="ECO:0000256" key="1">
    <source>
        <dbReference type="ARBA" id="ARBA00022714"/>
    </source>
</evidence>
<dbReference type="InterPro" id="IPR001041">
    <property type="entry name" value="2Fe-2S_ferredoxin-type"/>
</dbReference>
<dbReference type="PANTHER" id="PTHR23426">
    <property type="entry name" value="FERREDOXIN/ADRENODOXIN"/>
    <property type="match status" value="1"/>
</dbReference>
<dbReference type="PROSITE" id="PS51085">
    <property type="entry name" value="2FE2S_FER_2"/>
    <property type="match status" value="1"/>
</dbReference>
<keyword evidence="4" id="KW-0411">Iron-sulfur</keyword>
<dbReference type="CDD" id="cd00207">
    <property type="entry name" value="fer2"/>
    <property type="match status" value="1"/>
</dbReference>
<organism evidence="6 7">
    <name type="scientific">Chaetoceros tenuissimus</name>
    <dbReference type="NCBI Taxonomy" id="426638"/>
    <lineage>
        <taxon>Eukaryota</taxon>
        <taxon>Sar</taxon>
        <taxon>Stramenopiles</taxon>
        <taxon>Ochrophyta</taxon>
        <taxon>Bacillariophyta</taxon>
        <taxon>Coscinodiscophyceae</taxon>
        <taxon>Chaetocerotophycidae</taxon>
        <taxon>Chaetocerotales</taxon>
        <taxon>Chaetocerotaceae</taxon>
        <taxon>Chaetoceros</taxon>
    </lineage>
</organism>
<evidence type="ECO:0000256" key="4">
    <source>
        <dbReference type="ARBA" id="ARBA00023014"/>
    </source>
</evidence>
<dbReference type="InterPro" id="IPR001055">
    <property type="entry name" value="Adrenodoxin-like"/>
</dbReference>
<dbReference type="AlphaFoldDB" id="A0AAD3H6B0"/>
<sequence>MQAGANRQISNHTVDAEVGKNLLDIAHDNNLELEGACGGELACATCHLVFEQDIYDSLPEKEPEEDDMLDLAMELTDTSRLGCQICVTKDMDGMTVRIPDDGY</sequence>
<gene>
    <name evidence="6" type="ORF">CTEN210_08005</name>
</gene>